<keyword evidence="2" id="KW-1133">Transmembrane helix</keyword>
<evidence type="ECO:0000313" key="3">
    <source>
        <dbReference type="EnsemblMetazoa" id="OVOC7177.1"/>
    </source>
</evidence>
<feature type="compositionally biased region" description="Polar residues" evidence="1">
    <location>
        <begin position="84"/>
        <end position="102"/>
    </location>
</feature>
<organism evidence="3 4">
    <name type="scientific">Onchocerca volvulus</name>
    <dbReference type="NCBI Taxonomy" id="6282"/>
    <lineage>
        <taxon>Eukaryota</taxon>
        <taxon>Metazoa</taxon>
        <taxon>Ecdysozoa</taxon>
        <taxon>Nematoda</taxon>
        <taxon>Chromadorea</taxon>
        <taxon>Rhabditida</taxon>
        <taxon>Spirurina</taxon>
        <taxon>Spiruromorpha</taxon>
        <taxon>Filarioidea</taxon>
        <taxon>Onchocercidae</taxon>
        <taxon>Onchocerca</taxon>
    </lineage>
</organism>
<dbReference type="AlphaFoldDB" id="A0A8R1XZS0"/>
<dbReference type="EnsemblMetazoa" id="OVOC7177.1">
    <property type="protein sequence ID" value="OVOC7177.1"/>
    <property type="gene ID" value="WBGene00243986"/>
</dbReference>
<evidence type="ECO:0000313" key="4">
    <source>
        <dbReference type="Proteomes" id="UP000024404"/>
    </source>
</evidence>
<accession>A0A8R1XZS0</accession>
<reference evidence="4" key="1">
    <citation type="submission" date="2013-10" db="EMBL/GenBank/DDBJ databases">
        <title>Genome sequencing of Onchocerca volvulus.</title>
        <authorList>
            <person name="Cotton J."/>
            <person name="Tsai J."/>
            <person name="Stanley E."/>
            <person name="Tracey A."/>
            <person name="Holroyd N."/>
            <person name="Lustigman S."/>
            <person name="Berriman M."/>
        </authorList>
    </citation>
    <scope>NUCLEOTIDE SEQUENCE</scope>
</reference>
<evidence type="ECO:0000256" key="1">
    <source>
        <dbReference type="SAM" id="MobiDB-lite"/>
    </source>
</evidence>
<dbReference type="EMBL" id="CMVM020000189">
    <property type="status" value="NOT_ANNOTATED_CDS"/>
    <property type="molecule type" value="Genomic_DNA"/>
</dbReference>
<feature type="transmembrane region" description="Helical" evidence="2">
    <location>
        <begin position="616"/>
        <end position="637"/>
    </location>
</feature>
<name>A0A8R1XZS0_ONCVO</name>
<keyword evidence="4" id="KW-1185">Reference proteome</keyword>
<proteinExistence type="predicted"/>
<sequence length="732" mass="81630">MTKRWIKYRFDDGKQLRLARRTTTVSPIACLLEWDSDECRIFHHKRPLFAPNLAYSKTKHGLITPVFPISRIAETGAELPITSLTTSESAPLTTEVSPVRTTEQPEDPDQEHYQATVNGEFTESTHTFLSTTITTTTVTTNATVHINTAITGTTVTSASNLKHGITRGIFAIPKINSNNKMLIPTLLRFDIDDNDDNGDNGDRFTFFWPTMKSFQTQIPIISSSEIENLKIKSPMTIDTFRWNDSTTKSPFHSLIFQKEYGPNEDKYENSITSVNNHLLMPKFQNNINQHDYGNYSNRYSGYYYHPDNVHRHNHSYLNGKHKHSGYSNKNHSYLQNLNINPECQNYPKSKTDYYKCPNTTAISTFSASLLPRILQASTSTPLSSMVTKIVQISNTKSQQLNQNYFEDLWNDIAGPPAVIIDSGQKESTNKSTRITSSTIIRTISNNLSTSPLTLPAVTKTISSNLSTRPLTFTTLKTPQPTHQTLPLHKKAETSGNDKILTSTTRSADKNLTSTMPKIAPFVLNISTKSSLVIDNGREGKKGIERPEAKNSGDIHTQYKSQRVLIVPTGSSTLKHHIRTTLVSNTIYAVRPTAPMGELITDTVKAPAMPTDFPRTALISIASLSVIIIIAIVVFCVFRCRQSGPSTDQYPMVCSGKQSGYAPIPAEVSPPLMREQPKQNSGPFFQNRINQLDGYQPIKGAVIPNGNNLASNIKGNCASSVNGRKKEFKEWYV</sequence>
<dbReference type="OMA" id="NIKGNCA"/>
<reference evidence="3" key="2">
    <citation type="submission" date="2022-06" db="UniProtKB">
        <authorList>
            <consortium name="EnsemblMetazoa"/>
        </authorList>
    </citation>
    <scope>IDENTIFICATION</scope>
</reference>
<keyword evidence="2" id="KW-0472">Membrane</keyword>
<evidence type="ECO:0000256" key="2">
    <source>
        <dbReference type="SAM" id="Phobius"/>
    </source>
</evidence>
<dbReference type="Proteomes" id="UP000024404">
    <property type="component" value="Unassembled WGS sequence"/>
</dbReference>
<protein>
    <submittedName>
        <fullName evidence="3">Uncharacterized protein</fullName>
    </submittedName>
</protein>
<feature type="region of interest" description="Disordered" evidence="1">
    <location>
        <begin position="84"/>
        <end position="109"/>
    </location>
</feature>
<keyword evidence="2" id="KW-0812">Transmembrane</keyword>